<reference evidence="1" key="1">
    <citation type="journal article" date="2019" name="bioRxiv">
        <title>The Genome of the Zebra Mussel, Dreissena polymorpha: A Resource for Invasive Species Research.</title>
        <authorList>
            <person name="McCartney M.A."/>
            <person name="Auch B."/>
            <person name="Kono T."/>
            <person name="Mallez S."/>
            <person name="Zhang Y."/>
            <person name="Obille A."/>
            <person name="Becker A."/>
            <person name="Abrahante J.E."/>
            <person name="Garbe J."/>
            <person name="Badalamenti J.P."/>
            <person name="Herman A."/>
            <person name="Mangelson H."/>
            <person name="Liachko I."/>
            <person name="Sullivan S."/>
            <person name="Sone E.D."/>
            <person name="Koren S."/>
            <person name="Silverstein K.A.T."/>
            <person name="Beckman K.B."/>
            <person name="Gohl D.M."/>
        </authorList>
    </citation>
    <scope>NUCLEOTIDE SEQUENCE</scope>
    <source>
        <strain evidence="1">Duluth1</strain>
        <tissue evidence="1">Whole animal</tissue>
    </source>
</reference>
<dbReference type="AlphaFoldDB" id="A0A9D4CQR0"/>
<name>A0A9D4CQR0_DREPO</name>
<organism evidence="1 2">
    <name type="scientific">Dreissena polymorpha</name>
    <name type="common">Zebra mussel</name>
    <name type="synonym">Mytilus polymorpha</name>
    <dbReference type="NCBI Taxonomy" id="45954"/>
    <lineage>
        <taxon>Eukaryota</taxon>
        <taxon>Metazoa</taxon>
        <taxon>Spiralia</taxon>
        <taxon>Lophotrochozoa</taxon>
        <taxon>Mollusca</taxon>
        <taxon>Bivalvia</taxon>
        <taxon>Autobranchia</taxon>
        <taxon>Heteroconchia</taxon>
        <taxon>Euheterodonta</taxon>
        <taxon>Imparidentia</taxon>
        <taxon>Neoheterodontei</taxon>
        <taxon>Myida</taxon>
        <taxon>Dreissenoidea</taxon>
        <taxon>Dreissenidae</taxon>
        <taxon>Dreissena</taxon>
    </lineage>
</organism>
<reference evidence="1" key="2">
    <citation type="submission" date="2020-11" db="EMBL/GenBank/DDBJ databases">
        <authorList>
            <person name="McCartney M.A."/>
            <person name="Auch B."/>
            <person name="Kono T."/>
            <person name="Mallez S."/>
            <person name="Becker A."/>
            <person name="Gohl D.M."/>
            <person name="Silverstein K.A.T."/>
            <person name="Koren S."/>
            <person name="Bechman K.B."/>
            <person name="Herman A."/>
            <person name="Abrahante J.E."/>
            <person name="Garbe J."/>
        </authorList>
    </citation>
    <scope>NUCLEOTIDE SEQUENCE</scope>
    <source>
        <strain evidence="1">Duluth1</strain>
        <tissue evidence="1">Whole animal</tissue>
    </source>
</reference>
<keyword evidence="2" id="KW-1185">Reference proteome</keyword>
<evidence type="ECO:0000313" key="1">
    <source>
        <dbReference type="EMBL" id="KAH3729437.1"/>
    </source>
</evidence>
<evidence type="ECO:0000313" key="2">
    <source>
        <dbReference type="Proteomes" id="UP000828390"/>
    </source>
</evidence>
<sequence length="262" mass="30286">METELCLVVRDGLDEWMAPDGSDLVEPSMVGFPKDKRTVLTTSRPWKLADERIKNSQIDILLEIEGISDPDTFSKNILRCIIDETNDLLKAVKEFETFVKHRKLESLLSLPMLHTHVICTWVDRTDKKRHLEETSLCLLYTTFIESLCKTANCTDGYFKESNPSHVKCFWNTCYIQPNHGHIYKLAEAAFKLLFSYAMETSIVFSDQTLSNFCHREEFTVFKKFALISGIITSRKNKKSVRLLEFVYLQACAGFPRCVSYRL</sequence>
<protein>
    <submittedName>
        <fullName evidence="1">Uncharacterized protein</fullName>
    </submittedName>
</protein>
<dbReference type="EMBL" id="JAIWYP010000012">
    <property type="protein sequence ID" value="KAH3729437.1"/>
    <property type="molecule type" value="Genomic_DNA"/>
</dbReference>
<gene>
    <name evidence="1" type="ORF">DPMN_055408</name>
</gene>
<proteinExistence type="predicted"/>
<comment type="caution">
    <text evidence="1">The sequence shown here is derived from an EMBL/GenBank/DDBJ whole genome shotgun (WGS) entry which is preliminary data.</text>
</comment>
<dbReference type="Proteomes" id="UP000828390">
    <property type="component" value="Unassembled WGS sequence"/>
</dbReference>
<accession>A0A9D4CQR0</accession>